<sequence length="882" mass="99572">MTCPRLLMDKRNPQCRPLFDLDEVLSWKPDKDPFCVAGISRRPRKILDNPKILVCHDMHGGYLEDRLVQGCGRPGSYRFYHWQIIDTFVYFSHYFVTIPPPSWTNAAHRHGVKILGTVITEWDDGKARCAKILESEASYKQFADQLVKIAEYYRFDGWLINIENAIESSDAVERLRGFVGYLTTVQHQSCSESEVIWYDSVLNSGKLDWQNALNAGNQIFFDACDGIFLNYCWTEEHLLESKKNALECNRPFDVYVGIDVFGRGCPGGGGFNTVETLTAARKHNLSAAIFAHSWVYDKLDVKQFTENEDKFWQLLGHLCSPCCYTSLPLSTTFCQGFGERFFDNGMPVGNPWFNMSVQQLQPCFIQSHGKSASVEQNKNQSRIQIPRASVTSEQNPGIVDGESQPEMGVCTDDSFIGGSCLRLTADIGNSQFVKYSLFSLDVQLKQYSSVYVSFTYKILQDPDCDIFYELHLQHDAQSIVLVLLPFPDGDKPVPIFGKDMACMYVHAIPTTSLPKLLSVSTPQQNNTRWRTRWFPVHSLYLKFCRLTSVKVGMTTTDPQPKKCIALLGDFKLISVESLPSEFPAVVLDSVTPDLTSSYPLIDEACNNYNKEDQVPAPESVNWGVDASGNAITIPYDKLDSMRVSCHTLQDFRPGIGGQLCQVLYQLITSLDCFTLKWKSDNPDTVDHYRIYQIKIDSGVAKLMGHVLQPIFKVTWFEIPDYERNESVHHFKFVVRPVLKCGVVVPLDYAYCKLFQVASRKDSPVIVTDSYPGMLETEQGKQTAETGKDSKMVEKQSKDTNTLENLSEKLLDDQDLGKGCFPKGRESEKPNLETEQCTAGEENLVHDVCKKDECDSENVESTSGARANSDIENLTQKLQISDS</sequence>
<evidence type="ECO:0000259" key="11">
    <source>
        <dbReference type="Pfam" id="PF03644"/>
    </source>
</evidence>
<feature type="compositionally biased region" description="Polar residues" evidence="10">
    <location>
        <begin position="858"/>
        <end position="882"/>
    </location>
</feature>
<proteinExistence type="inferred from homology"/>
<dbReference type="OrthoDB" id="284473at2759"/>
<evidence type="ECO:0000256" key="1">
    <source>
        <dbReference type="ARBA" id="ARBA00004514"/>
    </source>
</evidence>
<keyword evidence="6" id="KW-0326">Glycosidase</keyword>
<evidence type="ECO:0000256" key="4">
    <source>
        <dbReference type="ARBA" id="ARBA00022490"/>
    </source>
</evidence>
<feature type="region of interest" description="Disordered" evidence="10">
    <location>
        <begin position="857"/>
        <end position="882"/>
    </location>
</feature>
<dbReference type="EMBL" id="JAIWYP010000002">
    <property type="protein sequence ID" value="KAH3863641.1"/>
    <property type="molecule type" value="Genomic_DNA"/>
</dbReference>
<dbReference type="FunFam" id="3.20.20.80:FF:000043">
    <property type="entry name" value="cytosolic endo-beta-N-acetylglucosaminidase"/>
    <property type="match status" value="1"/>
</dbReference>
<feature type="domain" description="Cytosolic endo-beta-N-acetylglucosaminidase TIM barrel" evidence="11">
    <location>
        <begin position="62"/>
        <end position="341"/>
    </location>
</feature>
<comment type="subcellular location">
    <subcellularLocation>
        <location evidence="1">Cytoplasm</location>
        <location evidence="1">Cytosol</location>
    </subcellularLocation>
</comment>
<dbReference type="AlphaFoldDB" id="A0A9D4RCS3"/>
<accession>A0A9D4RCS3</accession>
<dbReference type="Gene3D" id="2.60.120.260">
    <property type="entry name" value="Galactose-binding domain-like"/>
    <property type="match status" value="1"/>
</dbReference>
<protein>
    <recommendedName>
        <fullName evidence="9">Cytosolic endo-beta-N-acetylglucosaminidase</fullName>
        <ecNumber evidence="3">3.2.1.96</ecNumber>
    </recommendedName>
</protein>
<evidence type="ECO:0000256" key="2">
    <source>
        <dbReference type="ARBA" id="ARBA00007849"/>
    </source>
</evidence>
<dbReference type="GO" id="GO:0005829">
    <property type="term" value="C:cytosol"/>
    <property type="evidence" value="ECO:0007669"/>
    <property type="project" value="UniProtKB-SubCell"/>
</dbReference>
<evidence type="ECO:0000256" key="10">
    <source>
        <dbReference type="SAM" id="MobiDB-lite"/>
    </source>
</evidence>
<feature type="compositionally biased region" description="Basic and acidic residues" evidence="10">
    <location>
        <begin position="822"/>
        <end position="831"/>
    </location>
</feature>
<name>A0A9D4RCS3_DREPO</name>
<organism evidence="12 13">
    <name type="scientific">Dreissena polymorpha</name>
    <name type="common">Zebra mussel</name>
    <name type="synonym">Mytilus polymorpha</name>
    <dbReference type="NCBI Taxonomy" id="45954"/>
    <lineage>
        <taxon>Eukaryota</taxon>
        <taxon>Metazoa</taxon>
        <taxon>Spiralia</taxon>
        <taxon>Lophotrochozoa</taxon>
        <taxon>Mollusca</taxon>
        <taxon>Bivalvia</taxon>
        <taxon>Autobranchia</taxon>
        <taxon>Heteroconchia</taxon>
        <taxon>Euheterodonta</taxon>
        <taxon>Imparidentia</taxon>
        <taxon>Neoheterodontei</taxon>
        <taxon>Myida</taxon>
        <taxon>Dreissenoidea</taxon>
        <taxon>Dreissenidae</taxon>
        <taxon>Dreissena</taxon>
    </lineage>
</organism>
<evidence type="ECO:0000256" key="6">
    <source>
        <dbReference type="ARBA" id="ARBA00023295"/>
    </source>
</evidence>
<evidence type="ECO:0000256" key="9">
    <source>
        <dbReference type="ARBA" id="ARBA00072457"/>
    </source>
</evidence>
<dbReference type="PANTHER" id="PTHR13246:SF1">
    <property type="entry name" value="CYTOSOLIC ENDO-BETA-N-ACETYLGLUCOSAMINIDASE"/>
    <property type="match status" value="1"/>
</dbReference>
<dbReference type="InterPro" id="IPR032979">
    <property type="entry name" value="ENGase"/>
</dbReference>
<feature type="region of interest" description="Disordered" evidence="10">
    <location>
        <begin position="775"/>
        <end position="799"/>
    </location>
</feature>
<evidence type="ECO:0000313" key="12">
    <source>
        <dbReference type="EMBL" id="KAH3863641.1"/>
    </source>
</evidence>
<evidence type="ECO:0000256" key="3">
    <source>
        <dbReference type="ARBA" id="ARBA00012566"/>
    </source>
</evidence>
<comment type="caution">
    <text evidence="12">The sequence shown here is derived from an EMBL/GenBank/DDBJ whole genome shotgun (WGS) entry which is preliminary data.</text>
</comment>
<evidence type="ECO:0000313" key="13">
    <source>
        <dbReference type="Proteomes" id="UP000828390"/>
    </source>
</evidence>
<dbReference type="GO" id="GO:0033925">
    <property type="term" value="F:mannosyl-glycoprotein endo-beta-N-acetylglucosaminidase activity"/>
    <property type="evidence" value="ECO:0007669"/>
    <property type="project" value="UniProtKB-EC"/>
</dbReference>
<dbReference type="Proteomes" id="UP000828390">
    <property type="component" value="Unassembled WGS sequence"/>
</dbReference>
<reference evidence="12" key="2">
    <citation type="submission" date="2020-11" db="EMBL/GenBank/DDBJ databases">
        <authorList>
            <person name="McCartney M.A."/>
            <person name="Auch B."/>
            <person name="Kono T."/>
            <person name="Mallez S."/>
            <person name="Becker A."/>
            <person name="Gohl D.M."/>
            <person name="Silverstein K.A.T."/>
            <person name="Koren S."/>
            <person name="Bechman K.B."/>
            <person name="Herman A."/>
            <person name="Abrahante J.E."/>
            <person name="Garbe J."/>
        </authorList>
    </citation>
    <scope>NUCLEOTIDE SEQUENCE</scope>
    <source>
        <strain evidence="12">Duluth1</strain>
        <tissue evidence="12">Whole animal</tissue>
    </source>
</reference>
<keyword evidence="5" id="KW-0378">Hydrolase</keyword>
<feature type="compositionally biased region" description="Basic and acidic residues" evidence="10">
    <location>
        <begin position="785"/>
        <end position="797"/>
    </location>
</feature>
<dbReference type="CDD" id="cd06547">
    <property type="entry name" value="GH85_ENGase"/>
    <property type="match status" value="1"/>
</dbReference>
<dbReference type="Pfam" id="PF03644">
    <property type="entry name" value="Glyco_hydro_85"/>
    <property type="match status" value="1"/>
</dbReference>
<reference evidence="12" key="1">
    <citation type="journal article" date="2019" name="bioRxiv">
        <title>The Genome of the Zebra Mussel, Dreissena polymorpha: A Resource for Invasive Species Research.</title>
        <authorList>
            <person name="McCartney M.A."/>
            <person name="Auch B."/>
            <person name="Kono T."/>
            <person name="Mallez S."/>
            <person name="Zhang Y."/>
            <person name="Obille A."/>
            <person name="Becker A."/>
            <person name="Abrahante J.E."/>
            <person name="Garbe J."/>
            <person name="Badalamenti J.P."/>
            <person name="Herman A."/>
            <person name="Mangelson H."/>
            <person name="Liachko I."/>
            <person name="Sullivan S."/>
            <person name="Sone E.D."/>
            <person name="Koren S."/>
            <person name="Silverstein K.A.T."/>
            <person name="Beckman K.B."/>
            <person name="Gohl D.M."/>
        </authorList>
    </citation>
    <scope>NUCLEOTIDE SEQUENCE</scope>
    <source>
        <strain evidence="12">Duluth1</strain>
        <tissue evidence="12">Whole animal</tissue>
    </source>
</reference>
<evidence type="ECO:0000256" key="7">
    <source>
        <dbReference type="ARBA" id="ARBA00034414"/>
    </source>
</evidence>
<evidence type="ECO:0000256" key="5">
    <source>
        <dbReference type="ARBA" id="ARBA00022801"/>
    </source>
</evidence>
<keyword evidence="13" id="KW-1185">Reference proteome</keyword>
<comment type="catalytic activity">
    <reaction evidence="7">
        <text>an N(4)-(oligosaccharide-(1-&gt;3)-[oligosaccharide-(1-&gt;6)]-beta-D-Man-(1-&gt;4)-beta-D-GlcNAc-(1-&gt;4)-alpha-D-GlcNAc)-L-asparaginyl-[protein] + H2O = an oligosaccharide-(1-&gt;3)-[oligosaccharide-(1-&gt;6)]-beta-D-Man-(1-&gt;4)-D-GlcNAc + N(4)-(N-acetyl-beta-D-glucosaminyl)-L-asparaginyl-[protein]</text>
        <dbReference type="Rhea" id="RHEA:73067"/>
        <dbReference type="Rhea" id="RHEA-COMP:12603"/>
        <dbReference type="Rhea" id="RHEA-COMP:18176"/>
        <dbReference type="ChEBI" id="CHEBI:15377"/>
        <dbReference type="ChEBI" id="CHEBI:132248"/>
        <dbReference type="ChEBI" id="CHEBI:192714"/>
        <dbReference type="ChEBI" id="CHEBI:192715"/>
        <dbReference type="EC" id="3.2.1.96"/>
    </reaction>
</comment>
<feature type="region of interest" description="Disordered" evidence="10">
    <location>
        <begin position="816"/>
        <end position="837"/>
    </location>
</feature>
<gene>
    <name evidence="12" type="ORF">DPMN_026629</name>
</gene>
<dbReference type="PANTHER" id="PTHR13246">
    <property type="entry name" value="ENDO BETA N-ACETYLGLUCOSAMINIDASE"/>
    <property type="match status" value="1"/>
</dbReference>
<dbReference type="EC" id="3.2.1.96" evidence="3"/>
<dbReference type="Gene3D" id="3.20.20.80">
    <property type="entry name" value="Glycosidases"/>
    <property type="match status" value="1"/>
</dbReference>
<comment type="function">
    <text evidence="8">Endoglycosidase that releases N-glycans from glycoproteins by cleaving the beta-1,4-glycosidic bond in the N,N'-diacetylchitobiose core. Involved in the processing of free oligosaccharides in the cytosol.</text>
</comment>
<evidence type="ECO:0000256" key="8">
    <source>
        <dbReference type="ARBA" id="ARBA00054935"/>
    </source>
</evidence>
<keyword evidence="4" id="KW-0963">Cytoplasm</keyword>
<dbReference type="InterPro" id="IPR005201">
    <property type="entry name" value="TIM_ENGase"/>
</dbReference>
<comment type="similarity">
    <text evidence="2">Belongs to the glycosyl hydrolase 85 family.</text>
</comment>